<evidence type="ECO:0000313" key="1">
    <source>
        <dbReference type="EMBL" id="MBW0587909.1"/>
    </source>
</evidence>
<proteinExistence type="predicted"/>
<comment type="caution">
    <text evidence="1">The sequence shown here is derived from an EMBL/GenBank/DDBJ whole genome shotgun (WGS) entry which is preliminary data.</text>
</comment>
<gene>
    <name evidence="1" type="ORF">O181_127624</name>
</gene>
<reference evidence="1" key="1">
    <citation type="submission" date="2021-03" db="EMBL/GenBank/DDBJ databases">
        <title>Draft genome sequence of rust myrtle Austropuccinia psidii MF-1, a brazilian biotype.</title>
        <authorList>
            <person name="Quecine M.C."/>
            <person name="Pachon D.M.R."/>
            <person name="Bonatelli M.L."/>
            <person name="Correr F.H."/>
            <person name="Franceschini L.M."/>
            <person name="Leite T.F."/>
            <person name="Margarido G.R.A."/>
            <person name="Almeida C.A."/>
            <person name="Ferrarezi J.A."/>
            <person name="Labate C.A."/>
        </authorList>
    </citation>
    <scope>NUCLEOTIDE SEQUENCE</scope>
    <source>
        <strain evidence="1">MF-1</strain>
    </source>
</reference>
<dbReference type="AlphaFoldDB" id="A0A9Q3KVM8"/>
<accession>A0A9Q3KVM8</accession>
<keyword evidence="2" id="KW-1185">Reference proteome</keyword>
<dbReference type="Proteomes" id="UP000765509">
    <property type="component" value="Unassembled WGS sequence"/>
</dbReference>
<protein>
    <submittedName>
        <fullName evidence="1">Uncharacterized protein</fullName>
    </submittedName>
</protein>
<organism evidence="1 2">
    <name type="scientific">Austropuccinia psidii MF-1</name>
    <dbReference type="NCBI Taxonomy" id="1389203"/>
    <lineage>
        <taxon>Eukaryota</taxon>
        <taxon>Fungi</taxon>
        <taxon>Dikarya</taxon>
        <taxon>Basidiomycota</taxon>
        <taxon>Pucciniomycotina</taxon>
        <taxon>Pucciniomycetes</taxon>
        <taxon>Pucciniales</taxon>
        <taxon>Sphaerophragmiaceae</taxon>
        <taxon>Austropuccinia</taxon>
    </lineage>
</organism>
<sequence length="211" mass="24306">MEKFGQMQRLHKATELYDQLLIRAKRHSPILTKKELHDETYLKLFNYLKGKFSQLTNYHHLPYPPNCPVLRNYITERQHWKWNFGHLVSKASQNNIIYLKDGLDGLKFGKVCQILHLECKEIHKGLVVLVQWATNVTTCMEGFENLDSFLSNWKVNNLTLTNNLAFISIPDILGLGAYHQLPACSLGCQELSMLTIPINKLVGLESHFGTI</sequence>
<dbReference type="OrthoDB" id="2505141at2759"/>
<dbReference type="EMBL" id="AVOT02128620">
    <property type="protein sequence ID" value="MBW0587909.1"/>
    <property type="molecule type" value="Genomic_DNA"/>
</dbReference>
<name>A0A9Q3KVM8_9BASI</name>
<evidence type="ECO:0000313" key="2">
    <source>
        <dbReference type="Proteomes" id="UP000765509"/>
    </source>
</evidence>